<dbReference type="AlphaFoldDB" id="V4PUT4"/>
<dbReference type="PANTHER" id="PTHR30203:SF32">
    <property type="entry name" value="CATION EFFLUX SYSTEM PROTEIN CUSC"/>
    <property type="match status" value="1"/>
</dbReference>
<dbReference type="InterPro" id="IPR003423">
    <property type="entry name" value="OMP_efflux"/>
</dbReference>
<keyword evidence="2" id="KW-0472">Membrane</keyword>
<dbReference type="InterPro" id="IPR010131">
    <property type="entry name" value="MdtP/NodT-like"/>
</dbReference>
<gene>
    <name evidence="3" type="ORF">ABENE_14200</name>
</gene>
<evidence type="ECO:0000256" key="1">
    <source>
        <dbReference type="ARBA" id="ARBA00007613"/>
    </source>
</evidence>
<protein>
    <recommendedName>
        <fullName evidence="5">RND transporter</fullName>
    </recommendedName>
</protein>
<keyword evidence="2" id="KW-0812">Transmembrane</keyword>
<dbReference type="PATRIC" id="fig|1121022.4.peg.2888"/>
<dbReference type="Pfam" id="PF02321">
    <property type="entry name" value="OEP"/>
    <property type="match status" value="1"/>
</dbReference>
<dbReference type="eggNOG" id="COG1538">
    <property type="taxonomic scope" value="Bacteria"/>
</dbReference>
<reference evidence="3 4" key="1">
    <citation type="journal article" date="2014" name="Nature">
        <title>Sequential evolution of bacterial morphology by co-option of a developmental regulator.</title>
        <authorList>
            <person name="Jiang C."/>
            <person name="Brown P.J."/>
            <person name="Ducret A."/>
            <person name="Brun Y.V."/>
        </authorList>
    </citation>
    <scope>NUCLEOTIDE SEQUENCE [LARGE SCALE GENOMIC DNA]</scope>
    <source>
        <strain evidence="3 4">DSM 16100</strain>
    </source>
</reference>
<keyword evidence="2" id="KW-0449">Lipoprotein</keyword>
<evidence type="ECO:0008006" key="5">
    <source>
        <dbReference type="Google" id="ProtNLM"/>
    </source>
</evidence>
<dbReference type="GO" id="GO:0005886">
    <property type="term" value="C:plasma membrane"/>
    <property type="evidence" value="ECO:0007669"/>
    <property type="project" value="UniProtKB-SubCell"/>
</dbReference>
<dbReference type="RefSeq" id="WP_018081863.1">
    <property type="nucleotide sequence ID" value="NZ_AQWM01000008.1"/>
</dbReference>
<keyword evidence="2" id="KW-1134">Transmembrane beta strand</keyword>
<comment type="similarity">
    <text evidence="1 2">Belongs to the outer membrane factor (OMF) (TC 1.B.17) family.</text>
</comment>
<dbReference type="Proteomes" id="UP000017837">
    <property type="component" value="Unassembled WGS sequence"/>
</dbReference>
<dbReference type="Gene3D" id="2.20.200.10">
    <property type="entry name" value="Outer membrane efflux proteins (OEP)"/>
    <property type="match status" value="1"/>
</dbReference>
<dbReference type="GO" id="GO:0015562">
    <property type="term" value="F:efflux transmembrane transporter activity"/>
    <property type="evidence" value="ECO:0007669"/>
    <property type="project" value="InterPro"/>
</dbReference>
<keyword evidence="2" id="KW-0564">Palmitate</keyword>
<dbReference type="PANTHER" id="PTHR30203">
    <property type="entry name" value="OUTER MEMBRANE CATION EFFLUX PROTEIN"/>
    <property type="match status" value="1"/>
</dbReference>
<dbReference type="Gene3D" id="1.20.1600.10">
    <property type="entry name" value="Outer membrane efflux proteins (OEP)"/>
    <property type="match status" value="1"/>
</dbReference>
<name>V4PUT4_9CAUL</name>
<sequence length="219" mass="22678">MLLSGAEVPDADLPSGLPDDTAILAELPAGLPSDVLIRRPDVLSAEHNIKAANGSIGAARAAFFPSISLTGSTGSSSGDLDGLFKSGTGSWSFIPSISVPIFAGGANRANLKGAEASRDIAVASYEKTVQTAFREVADALAVRATIDRRFDAADKAAKAADISLTLVRARYRSGIDSLLDQLDAERTAYATEQGLISIRQARSVNLITLYKVLGGGSGN</sequence>
<dbReference type="NCBIfam" id="TIGR01845">
    <property type="entry name" value="outer_NodT"/>
    <property type="match status" value="1"/>
</dbReference>
<dbReference type="STRING" id="1121022.GCA_000376105_02197"/>
<evidence type="ECO:0000313" key="4">
    <source>
        <dbReference type="Proteomes" id="UP000017837"/>
    </source>
</evidence>
<comment type="subcellular location">
    <subcellularLocation>
        <location evidence="2">Cell membrane</location>
        <topology evidence="2">Lipid-anchor</topology>
    </subcellularLocation>
</comment>
<dbReference type="SUPFAM" id="SSF56954">
    <property type="entry name" value="Outer membrane efflux proteins (OEP)"/>
    <property type="match status" value="1"/>
</dbReference>
<keyword evidence="4" id="KW-1185">Reference proteome</keyword>
<comment type="caution">
    <text evidence="3">The sequence shown here is derived from an EMBL/GenBank/DDBJ whole genome shotgun (WGS) entry which is preliminary data.</text>
</comment>
<proteinExistence type="inferred from homology"/>
<evidence type="ECO:0000256" key="2">
    <source>
        <dbReference type="RuleBase" id="RU362097"/>
    </source>
</evidence>
<accession>V4PUT4</accession>
<organism evidence="3 4">
    <name type="scientific">Asticcacaulis benevestitus DSM 16100 = ATCC BAA-896</name>
    <dbReference type="NCBI Taxonomy" id="1121022"/>
    <lineage>
        <taxon>Bacteria</taxon>
        <taxon>Pseudomonadati</taxon>
        <taxon>Pseudomonadota</taxon>
        <taxon>Alphaproteobacteria</taxon>
        <taxon>Caulobacterales</taxon>
        <taxon>Caulobacteraceae</taxon>
        <taxon>Asticcacaulis</taxon>
    </lineage>
</organism>
<dbReference type="EMBL" id="AWGB01000030">
    <property type="protein sequence ID" value="ESQ89335.1"/>
    <property type="molecule type" value="Genomic_DNA"/>
</dbReference>
<evidence type="ECO:0000313" key="3">
    <source>
        <dbReference type="EMBL" id="ESQ89335.1"/>
    </source>
</evidence>